<dbReference type="Proteomes" id="UP001597062">
    <property type="component" value="Unassembled WGS sequence"/>
</dbReference>
<dbReference type="RefSeq" id="WP_386107791.1">
    <property type="nucleotide sequence ID" value="NZ_JBHTJR010000047.1"/>
</dbReference>
<name>A0ABW3JSK9_9FLAO</name>
<evidence type="ECO:0000313" key="2">
    <source>
        <dbReference type="Proteomes" id="UP001597062"/>
    </source>
</evidence>
<evidence type="ECO:0000313" key="1">
    <source>
        <dbReference type="EMBL" id="MFD0993488.1"/>
    </source>
</evidence>
<dbReference type="Gene3D" id="3.10.620.30">
    <property type="match status" value="1"/>
</dbReference>
<gene>
    <name evidence="1" type="ORF">ACFQ1U_09765</name>
</gene>
<comment type="caution">
    <text evidence="1">The sequence shown here is derived from an EMBL/GenBank/DDBJ whole genome shotgun (WGS) entry which is preliminary data.</text>
</comment>
<accession>A0ABW3JSK9</accession>
<sequence length="661" mass="77190">MKIAELRSLNLFKKLTIAVFIAFNVCVVNAQREKSTQLGNVSKEELLMEVYPKDSAATALVLLDHGNTYIDEEKDFKFRTDYYKKIKILNKSDLHRATINVKLYKDEKVINVEAITYNLENSTINKTYLIDDKIFEKKTSGKWKTVTFTLPNVKEGSVFEFKYSVISPYSILDDWYFQTDIPSIKSRYTFSILGNWKYNTRIIGFKKLDFSDSKLQKGCLYIPGIGNGTCINVTYEMNDIPAFKEEDYMLSPKNYLSRLTFDLVTYTKLDGTQNHYIKSWKHAEKELKNSFLDGQTSKKNYFKKKLPQELFNINNKLEQAKQTYYHIQNRFNWNNKYWTSDKLKVKRSYDEKKGSVDAINLALYNSLQAVGIESYLVVLSTRDNGHPTKLYPIIKDFNYVIVKAVIDNKNYFLDATDKFLPFGEVPMRCLNGEARVLDFKNGSYWEEVSSRYKTNSRTNIQFLVNDDLQISGKIKNTSKGYFAKNKREKLYAKTKDEILDIIESEHPMIEAEDVMISNLDNNEKQLIEEYTFTVSNDDNDNFLKINPFFYNRVSKNPFKLKERNYAVDFGYPRNTTYMFTLNIPSGYHVVKTPQNKGISLPEKTGKYVVNVNKSENSITVIYKLSINQKVFSSHGYHYLKEFFKNIINSQNQIIELQKIKL</sequence>
<dbReference type="EMBL" id="JBHTJR010000047">
    <property type="protein sequence ID" value="MFD0993488.1"/>
    <property type="molecule type" value="Genomic_DNA"/>
</dbReference>
<organism evidence="1 2">
    <name type="scientific">Tenacibaculum geojense</name>
    <dbReference type="NCBI Taxonomy" id="915352"/>
    <lineage>
        <taxon>Bacteria</taxon>
        <taxon>Pseudomonadati</taxon>
        <taxon>Bacteroidota</taxon>
        <taxon>Flavobacteriia</taxon>
        <taxon>Flavobacteriales</taxon>
        <taxon>Flavobacteriaceae</taxon>
        <taxon>Tenacibaculum</taxon>
    </lineage>
</organism>
<reference evidence="2" key="1">
    <citation type="journal article" date="2019" name="Int. J. Syst. Evol. Microbiol.">
        <title>The Global Catalogue of Microorganisms (GCM) 10K type strain sequencing project: providing services to taxonomists for standard genome sequencing and annotation.</title>
        <authorList>
            <consortium name="The Broad Institute Genomics Platform"/>
            <consortium name="The Broad Institute Genome Sequencing Center for Infectious Disease"/>
            <person name="Wu L."/>
            <person name="Ma J."/>
        </authorList>
    </citation>
    <scope>NUCLEOTIDE SEQUENCE [LARGE SCALE GENOMIC DNA]</scope>
    <source>
        <strain evidence="2">CCUG 60527</strain>
    </source>
</reference>
<proteinExistence type="predicted"/>
<protein>
    <submittedName>
        <fullName evidence="1">DUF3858 domain-containing protein</fullName>
    </submittedName>
</protein>
<dbReference type="Gene3D" id="2.60.40.3140">
    <property type="match status" value="1"/>
</dbReference>
<keyword evidence="2" id="KW-1185">Reference proteome</keyword>
<dbReference type="Gene3D" id="2.60.120.1130">
    <property type="match status" value="1"/>
</dbReference>